<evidence type="ECO:0000313" key="8">
    <source>
        <dbReference type="Proteomes" id="UP000887569"/>
    </source>
</evidence>
<dbReference type="PANTHER" id="PTHR10434">
    <property type="entry name" value="1-ACYL-SN-GLYCEROL-3-PHOSPHATE ACYLTRANSFERASE"/>
    <property type="match status" value="1"/>
</dbReference>
<evidence type="ECO:0000256" key="6">
    <source>
        <dbReference type="SAM" id="Phobius"/>
    </source>
</evidence>
<dbReference type="SMART" id="SM00563">
    <property type="entry name" value="PlsC"/>
    <property type="match status" value="1"/>
</dbReference>
<dbReference type="CDD" id="cd07989">
    <property type="entry name" value="LPLAT_AGPAT-like"/>
    <property type="match status" value="1"/>
</dbReference>
<dbReference type="Proteomes" id="UP000887569">
    <property type="component" value="Unplaced"/>
</dbReference>
<comment type="catalytic activity">
    <reaction evidence="5">
        <text>a 1-acyl-sn-glycero-3-phosphate + an acyl-CoA = a 1,2-diacyl-sn-glycero-3-phosphate + CoA</text>
        <dbReference type="Rhea" id="RHEA:19709"/>
        <dbReference type="ChEBI" id="CHEBI:57287"/>
        <dbReference type="ChEBI" id="CHEBI:57970"/>
        <dbReference type="ChEBI" id="CHEBI:58342"/>
        <dbReference type="ChEBI" id="CHEBI:58608"/>
        <dbReference type="EC" id="2.3.1.51"/>
    </reaction>
</comment>
<keyword evidence="5" id="KW-0444">Lipid biosynthesis</keyword>
<feature type="domain" description="Phospholipid/glycerol acyltransferase" evidence="7">
    <location>
        <begin position="104"/>
        <end position="219"/>
    </location>
</feature>
<dbReference type="GO" id="GO:0005783">
    <property type="term" value="C:endoplasmic reticulum"/>
    <property type="evidence" value="ECO:0007669"/>
    <property type="project" value="TreeGrafter"/>
</dbReference>
<accession>A0A915AQW8</accession>
<dbReference type="AlphaFoldDB" id="A0A915AQW8"/>
<name>A0A915AQW8_PARUN</name>
<evidence type="ECO:0000256" key="4">
    <source>
        <dbReference type="ARBA" id="ARBA00023315"/>
    </source>
</evidence>
<comment type="domain">
    <text evidence="5">The HXXXXD motif is essential for acyltransferase activity and may constitute the binding site for the phosphate moiety of the glycerol-3-phosphate.</text>
</comment>
<dbReference type="WBParaSite" id="PgR013_g011_t02">
    <property type="protein sequence ID" value="PgR013_g011_t02"/>
    <property type="gene ID" value="PgR013_g011"/>
</dbReference>
<organism evidence="8 9">
    <name type="scientific">Parascaris univalens</name>
    <name type="common">Nematode worm</name>
    <dbReference type="NCBI Taxonomy" id="6257"/>
    <lineage>
        <taxon>Eukaryota</taxon>
        <taxon>Metazoa</taxon>
        <taxon>Ecdysozoa</taxon>
        <taxon>Nematoda</taxon>
        <taxon>Chromadorea</taxon>
        <taxon>Rhabditida</taxon>
        <taxon>Spirurina</taxon>
        <taxon>Ascaridomorpha</taxon>
        <taxon>Ascaridoidea</taxon>
        <taxon>Ascarididae</taxon>
        <taxon>Parascaris</taxon>
    </lineage>
</organism>
<evidence type="ECO:0000256" key="3">
    <source>
        <dbReference type="ARBA" id="ARBA00022679"/>
    </source>
</evidence>
<feature type="transmembrane region" description="Helical" evidence="6">
    <location>
        <begin position="45"/>
        <end position="68"/>
    </location>
</feature>
<keyword evidence="5" id="KW-0443">Lipid metabolism</keyword>
<keyword evidence="3 5" id="KW-0808">Transferase</keyword>
<dbReference type="EC" id="2.3.1.51" evidence="5"/>
<dbReference type="SUPFAM" id="SSF69593">
    <property type="entry name" value="Glycerol-3-phosphate (1)-acyltransferase"/>
    <property type="match status" value="1"/>
</dbReference>
<evidence type="ECO:0000256" key="1">
    <source>
        <dbReference type="ARBA" id="ARBA00004728"/>
    </source>
</evidence>
<dbReference type="GO" id="GO:0003841">
    <property type="term" value="F:1-acylglycerol-3-phosphate O-acyltransferase activity"/>
    <property type="evidence" value="ECO:0007669"/>
    <property type="project" value="UniProtKB-UniRule"/>
</dbReference>
<evidence type="ECO:0000256" key="5">
    <source>
        <dbReference type="RuleBase" id="RU361267"/>
    </source>
</evidence>
<dbReference type="InterPro" id="IPR004552">
    <property type="entry name" value="AGP_acyltrans"/>
</dbReference>
<keyword evidence="6" id="KW-0472">Membrane</keyword>
<dbReference type="GO" id="GO:0006654">
    <property type="term" value="P:phosphatidic acid biosynthetic process"/>
    <property type="evidence" value="ECO:0007669"/>
    <property type="project" value="TreeGrafter"/>
</dbReference>
<dbReference type="InterPro" id="IPR002123">
    <property type="entry name" value="Plipid/glycerol_acylTrfase"/>
</dbReference>
<dbReference type="NCBIfam" id="TIGR00530">
    <property type="entry name" value="AGP_acyltrn"/>
    <property type="match status" value="1"/>
</dbReference>
<keyword evidence="5" id="KW-0594">Phospholipid biosynthesis</keyword>
<keyword evidence="6" id="KW-1133">Transmembrane helix</keyword>
<comment type="pathway">
    <text evidence="1">Phospholipid metabolism; CDP-diacylglycerol biosynthesis; CDP-diacylglycerol from sn-glycerol 3-phosphate: step 2/3.</text>
</comment>
<dbReference type="GO" id="GO:0016020">
    <property type="term" value="C:membrane"/>
    <property type="evidence" value="ECO:0007669"/>
    <property type="project" value="InterPro"/>
</dbReference>
<dbReference type="PANTHER" id="PTHR10434:SF11">
    <property type="entry name" value="1-ACYL-SN-GLYCEROL-3-PHOSPHATE ACYLTRANSFERASE"/>
    <property type="match status" value="1"/>
</dbReference>
<sequence length="294" mass="33288">MKMMWMDGDSTCCLCVIAAVLLLLVIVLCCWLSTSNICVYYIKMTALYLTVMVNAIVCSIICTPIRFFGDTAKVIFNLFRVFSSWAGVKCDARHLEYFQTDAPYVVVANHQSSVDLIVMSYIWPPNCTIMMKKSLRWVPFFNYASFIANTIFVDRFNHKKAMYSLEECVNKIVTKKLSLFVFPEGTRNREGGLLPFKKGAFNVAVKAGIPIIPLVISSYKPFYEKEKRHFASSGYVIAEVMEPISTKGLTLDDVPKLTEEVREKMIVTFDRISAEAANEFAKRTAANEASKKND</sequence>
<reference evidence="9" key="1">
    <citation type="submission" date="2022-11" db="UniProtKB">
        <authorList>
            <consortium name="WormBaseParasite"/>
        </authorList>
    </citation>
    <scope>IDENTIFICATION</scope>
</reference>
<evidence type="ECO:0000259" key="7">
    <source>
        <dbReference type="SMART" id="SM00563"/>
    </source>
</evidence>
<protein>
    <recommendedName>
        <fullName evidence="5">1-acyl-sn-glycerol-3-phosphate acyltransferase</fullName>
        <ecNumber evidence="5">2.3.1.51</ecNumber>
    </recommendedName>
</protein>
<keyword evidence="5" id="KW-1208">Phospholipid metabolism</keyword>
<keyword evidence="4 5" id="KW-0012">Acyltransferase</keyword>
<dbReference type="Pfam" id="PF01553">
    <property type="entry name" value="Acyltransferase"/>
    <property type="match status" value="1"/>
</dbReference>
<keyword evidence="8" id="KW-1185">Reference proteome</keyword>
<comment type="similarity">
    <text evidence="2 5">Belongs to the 1-acyl-sn-glycerol-3-phosphate acyltransferase family.</text>
</comment>
<evidence type="ECO:0000256" key="2">
    <source>
        <dbReference type="ARBA" id="ARBA00008655"/>
    </source>
</evidence>
<keyword evidence="6" id="KW-0812">Transmembrane</keyword>
<evidence type="ECO:0000313" key="9">
    <source>
        <dbReference type="WBParaSite" id="PgR013_g011_t02"/>
    </source>
</evidence>
<proteinExistence type="inferred from homology"/>